<comment type="catalytic activity">
    <reaction evidence="3">
        <text>N-acetyl-D-muramate 6-phosphate + H2O = N-acetyl-D-glucosamine 6-phosphate + (R)-lactate</text>
        <dbReference type="Rhea" id="RHEA:26410"/>
        <dbReference type="ChEBI" id="CHEBI:15377"/>
        <dbReference type="ChEBI" id="CHEBI:16004"/>
        <dbReference type="ChEBI" id="CHEBI:57513"/>
        <dbReference type="ChEBI" id="CHEBI:58722"/>
        <dbReference type="EC" id="4.2.1.126"/>
    </reaction>
</comment>
<dbReference type="PROSITE" id="PS01272">
    <property type="entry name" value="GCKR"/>
    <property type="match status" value="1"/>
</dbReference>
<evidence type="ECO:0000313" key="5">
    <source>
        <dbReference type="EMBL" id="WPD20226.1"/>
    </source>
</evidence>
<comment type="function">
    <text evidence="3">Specifically catalyzes the cleavage of the D-lactyl ether substituent of MurNAc 6-phosphate, producing GlcNAc 6-phosphate and D-lactate.</text>
</comment>
<dbReference type="Gene3D" id="1.10.8.1080">
    <property type="match status" value="1"/>
</dbReference>
<evidence type="ECO:0000313" key="6">
    <source>
        <dbReference type="Proteomes" id="UP001304683"/>
    </source>
</evidence>
<keyword evidence="6" id="KW-1185">Reference proteome</keyword>
<evidence type="ECO:0000259" key="4">
    <source>
        <dbReference type="PROSITE" id="PS51464"/>
    </source>
</evidence>
<dbReference type="NCBIfam" id="NF003915">
    <property type="entry name" value="PRK05441.1"/>
    <property type="match status" value="1"/>
</dbReference>
<comment type="pathway">
    <text evidence="3">Amino-sugar metabolism; N-acetylmuramate degradation.</text>
</comment>
<dbReference type="InterPro" id="IPR005486">
    <property type="entry name" value="Glucokinase_regulatory_CS"/>
</dbReference>
<dbReference type="NCBIfam" id="TIGR00274">
    <property type="entry name" value="N-acetylmuramic acid 6-phosphate etherase"/>
    <property type="match status" value="1"/>
</dbReference>
<proteinExistence type="inferred from homology"/>
<dbReference type="InterPro" id="IPR005488">
    <property type="entry name" value="Etherase_MurQ"/>
</dbReference>
<dbReference type="Proteomes" id="UP001304683">
    <property type="component" value="Chromosome"/>
</dbReference>
<feature type="active site" evidence="3">
    <location>
        <position position="114"/>
    </location>
</feature>
<protein>
    <recommendedName>
        <fullName evidence="3">N-acetylmuramic acid 6-phosphate etherase</fullName>
        <shortName evidence="3">MurNAc-6-P etherase</shortName>
        <ecNumber evidence="3">4.2.1.126</ecNumber>
    </recommendedName>
    <alternativeName>
        <fullName evidence="3">N-acetylmuramic acid 6-phosphate hydrolase</fullName>
    </alternativeName>
    <alternativeName>
        <fullName evidence="3">N-acetylmuramic acid 6-phosphate lyase</fullName>
    </alternativeName>
</protein>
<reference evidence="5 6" key="1">
    <citation type="submission" date="2023-08" db="EMBL/GenBank/DDBJ databases">
        <title>Genome sequence of Thermaerobacter compostii strain Ins1, a spore-forming filamentous bacterium isolated from a deep geothermal reservoir.</title>
        <authorList>
            <person name="Bregnard D."/>
            <person name="Gonzalez D."/>
            <person name="Junier P."/>
        </authorList>
    </citation>
    <scope>NUCLEOTIDE SEQUENCE [LARGE SCALE GENOMIC DNA]</scope>
    <source>
        <strain evidence="5 6">Ins1</strain>
    </source>
</reference>
<gene>
    <name evidence="3 5" type="primary">murQ</name>
    <name evidence="5" type="ORF">Q5761_02780</name>
</gene>
<comment type="miscellaneous">
    <text evidence="3">A lyase-type mechanism (elimination/hydration) is suggested for the cleavage of the lactyl ether bond of MurNAc 6-phosphate, with the formation of an alpha,beta-unsaturated aldehyde intermediate with (E)-stereochemistry, followed by the syn addition of water to give product.</text>
</comment>
<dbReference type="Pfam" id="PF22645">
    <property type="entry name" value="GKRP_SIS_N"/>
    <property type="match status" value="1"/>
</dbReference>
<evidence type="ECO:0000256" key="3">
    <source>
        <dbReference type="HAMAP-Rule" id="MF_00068"/>
    </source>
</evidence>
<accession>A0ABZ0QS78</accession>
<dbReference type="PANTHER" id="PTHR10088:SF4">
    <property type="entry name" value="GLUCOKINASE REGULATORY PROTEIN"/>
    <property type="match status" value="1"/>
</dbReference>
<dbReference type="PROSITE" id="PS51464">
    <property type="entry name" value="SIS"/>
    <property type="match status" value="1"/>
</dbReference>
<dbReference type="GO" id="GO:0016829">
    <property type="term" value="F:lyase activity"/>
    <property type="evidence" value="ECO:0007669"/>
    <property type="project" value="UniProtKB-KW"/>
</dbReference>
<feature type="active site" description="Proton donor" evidence="3">
    <location>
        <position position="83"/>
    </location>
</feature>
<dbReference type="Gene3D" id="3.40.50.10490">
    <property type="entry name" value="Glucose-6-phosphate isomerase like protein, domain 1"/>
    <property type="match status" value="1"/>
</dbReference>
<dbReference type="PANTHER" id="PTHR10088">
    <property type="entry name" value="GLUCOKINASE REGULATORY PROTEIN"/>
    <property type="match status" value="1"/>
</dbReference>
<dbReference type="EC" id="4.2.1.126" evidence="3"/>
<dbReference type="HAMAP" id="MF_00068">
    <property type="entry name" value="MurQ"/>
    <property type="match status" value="1"/>
</dbReference>
<comment type="subunit">
    <text evidence="3">Homodimer.</text>
</comment>
<sequence>MDLARLVTEQPNPATATLDTLDAREICRLINAEDHKVAPAVAQQLDAIAVAVERIAEALRKGHRLFYVGAGTSGRLGVLDAAECPPTFGTDPEMVQGIIAGGPVALTRAVEGAEDDAAAGRRDLEARGVGSGDVVVALSASGRTPYCLGALELAKEVGAFTVAVTCNPGSAMGAVADLAIEVVVGPEVLAGSTRMKAGTAQKMVLNMLSTAAMVRLGKCYGNLMVDVRPTNEKLVERARRIVMRVVGCDYETAAGLLERSGNQVKVAIVMGVTGLDAAAARQRLEEHGGFVRRVLEAVGPSDRR</sequence>
<keyword evidence="2 3" id="KW-0119">Carbohydrate metabolism</keyword>
<dbReference type="CDD" id="cd05007">
    <property type="entry name" value="SIS_Etherase"/>
    <property type="match status" value="1"/>
</dbReference>
<dbReference type="InterPro" id="IPR046348">
    <property type="entry name" value="SIS_dom_sf"/>
</dbReference>
<comment type="similarity">
    <text evidence="3">Belongs to the GCKR-like family. MurNAc-6-P etherase subfamily.</text>
</comment>
<name>A0ABZ0QS78_9FIRM</name>
<evidence type="ECO:0000256" key="2">
    <source>
        <dbReference type="ARBA" id="ARBA00023277"/>
    </source>
</evidence>
<organism evidence="5 6">
    <name type="scientific">Thermaerobacter composti</name>
    <dbReference type="NCBI Taxonomy" id="554949"/>
    <lineage>
        <taxon>Bacteria</taxon>
        <taxon>Bacillati</taxon>
        <taxon>Bacillota</taxon>
        <taxon>Clostridia</taxon>
        <taxon>Eubacteriales</taxon>
        <taxon>Clostridiales Family XVII. Incertae Sedis</taxon>
        <taxon>Thermaerobacter</taxon>
    </lineage>
</organism>
<dbReference type="InterPro" id="IPR001347">
    <property type="entry name" value="SIS_dom"/>
</dbReference>
<evidence type="ECO:0000256" key="1">
    <source>
        <dbReference type="ARBA" id="ARBA00023239"/>
    </source>
</evidence>
<keyword evidence="1 3" id="KW-0456">Lyase</keyword>
<dbReference type="SUPFAM" id="SSF53697">
    <property type="entry name" value="SIS domain"/>
    <property type="match status" value="1"/>
</dbReference>
<feature type="domain" description="SIS" evidence="4">
    <location>
        <begin position="55"/>
        <end position="218"/>
    </location>
</feature>
<dbReference type="RefSeq" id="WP_135226000.1">
    <property type="nucleotide sequence ID" value="NZ_CP132508.1"/>
</dbReference>
<dbReference type="EMBL" id="CP132508">
    <property type="protein sequence ID" value="WPD20226.1"/>
    <property type="molecule type" value="Genomic_DNA"/>
</dbReference>
<dbReference type="NCBIfam" id="NF009222">
    <property type="entry name" value="PRK12570.1"/>
    <property type="match status" value="1"/>
</dbReference>
<dbReference type="InterPro" id="IPR040190">
    <property type="entry name" value="MURQ/GCKR"/>
</dbReference>